<feature type="compositionally biased region" description="Basic and acidic residues" evidence="1">
    <location>
        <begin position="1"/>
        <end position="18"/>
    </location>
</feature>
<feature type="region of interest" description="Disordered" evidence="1">
    <location>
        <begin position="1"/>
        <end position="28"/>
    </location>
</feature>
<reference evidence="2 3" key="1">
    <citation type="submission" date="2018-02" db="EMBL/GenBank/DDBJ databases">
        <title>FDA/CDC Antimicrobial Resistant Isolate Bank Genome Sequencing.</title>
        <authorList>
            <person name="Benahmed F.H."/>
            <person name="Lutgring J.D."/>
            <person name="Yoo B."/>
            <person name="Machado M."/>
            <person name="Brown A."/>
            <person name="McAllister G."/>
            <person name="Perry A."/>
            <person name="Halpin A.L."/>
            <person name="Vavikolanu K."/>
            <person name="Ott S."/>
            <person name="Zhao X."/>
            <person name="Tallon L.J."/>
            <person name="Sadzewicz L."/>
            <person name="Aluvathingal J."/>
            <person name="Nadendla S."/>
            <person name="Voskania-kordi A."/>
            <person name="Simonyan V."/>
            <person name="Patel J."/>
            <person name="Shawar R.M."/>
        </authorList>
    </citation>
    <scope>NUCLEOTIDE SEQUENCE [LARGE SCALE GENOMIC DNA]</scope>
    <source>
        <strain evidence="2 3">AR_0356</strain>
    </source>
</reference>
<accession>A0A2R3IXW2</accession>
<organism evidence="2 3">
    <name type="scientific">Pseudomonas paraeruginosa</name>
    <dbReference type="NCBI Taxonomy" id="2994495"/>
    <lineage>
        <taxon>Bacteria</taxon>
        <taxon>Pseudomonadati</taxon>
        <taxon>Pseudomonadota</taxon>
        <taxon>Gammaproteobacteria</taxon>
        <taxon>Pseudomonadales</taxon>
        <taxon>Pseudomonadaceae</taxon>
        <taxon>Pseudomonas</taxon>
    </lineage>
</organism>
<sequence>MLRRPCDRAAAEDADRTAPGHGLRPGGGAGLMLEKYIL</sequence>
<proteinExistence type="predicted"/>
<dbReference type="EMBL" id="CP027169">
    <property type="protein sequence ID" value="AVK06467.1"/>
    <property type="molecule type" value="Genomic_DNA"/>
</dbReference>
<evidence type="ECO:0000256" key="1">
    <source>
        <dbReference type="SAM" id="MobiDB-lite"/>
    </source>
</evidence>
<dbReference type="Proteomes" id="UP000238390">
    <property type="component" value="Chromosome"/>
</dbReference>
<protein>
    <submittedName>
        <fullName evidence="2">Uncharacterized protein</fullName>
    </submittedName>
</protein>
<evidence type="ECO:0000313" key="2">
    <source>
        <dbReference type="EMBL" id="AVK06467.1"/>
    </source>
</evidence>
<gene>
    <name evidence="2" type="ORF">CSB93_1168</name>
</gene>
<name>A0A2R3IXW2_9PSED</name>
<evidence type="ECO:0000313" key="3">
    <source>
        <dbReference type="Proteomes" id="UP000238390"/>
    </source>
</evidence>
<keyword evidence="3" id="KW-1185">Reference proteome</keyword>
<dbReference type="AlphaFoldDB" id="A0A2R3IXW2"/>